<comment type="subcellular location">
    <subcellularLocation>
        <location evidence="1">Secreted</location>
    </subcellularLocation>
</comment>
<dbReference type="EnsemblMetazoa" id="G537.4">
    <property type="protein sequence ID" value="G537.4:cds"/>
    <property type="gene ID" value="G537"/>
</dbReference>
<evidence type="ECO:0000256" key="3">
    <source>
        <dbReference type="ARBA" id="ARBA00022525"/>
    </source>
</evidence>
<dbReference type="SMART" id="SM00204">
    <property type="entry name" value="TGFB"/>
    <property type="match status" value="1"/>
</dbReference>
<evidence type="ECO:0000259" key="5">
    <source>
        <dbReference type="PROSITE" id="PS51362"/>
    </source>
</evidence>
<evidence type="ECO:0000256" key="2">
    <source>
        <dbReference type="ARBA" id="ARBA00006656"/>
    </source>
</evidence>
<dbReference type="InterPro" id="IPR015615">
    <property type="entry name" value="TGF-beta-rel"/>
</dbReference>
<sequence length="263" mass="30155">FSPVIEIVNGEFEFDSSEFQAGHDVTGVDLIMKLSTNNSCRFAWAGNDIKVELRGRRINSFVLFDFDHLLVMERSSELIKIRLLPTPNCPLQNQPTNSFLVIYRNLSKGPVLQKLQELRISRIKRDSNTLPPIFSKDTYKRKNKIKSSIKDPGCHLVPWTVDFTRLQWDTFIVAPVRYEANACQRTSAKCLETQKCSLPSKKHSNYEYLRQIYSTKLGVSPPGNSSCKPSRYRSVIILIIEPKKGRVELRTLPNMRVVECECA</sequence>
<feature type="domain" description="TGF-beta family profile" evidence="5">
    <location>
        <begin position="122"/>
        <end position="263"/>
    </location>
</feature>
<protein>
    <recommendedName>
        <fullName evidence="5">TGF-beta family profile domain-containing protein</fullName>
    </recommendedName>
</protein>
<dbReference type="AlphaFoldDB" id="A0A8W8NHV0"/>
<reference evidence="6" key="1">
    <citation type="submission" date="2022-08" db="UniProtKB">
        <authorList>
            <consortium name="EnsemblMetazoa"/>
        </authorList>
    </citation>
    <scope>IDENTIFICATION</scope>
    <source>
        <strain evidence="6">05x7-T-G4-1.051#20</strain>
    </source>
</reference>
<proteinExistence type="inferred from homology"/>
<keyword evidence="3" id="KW-0964">Secreted</keyword>
<evidence type="ECO:0000256" key="4">
    <source>
        <dbReference type="RuleBase" id="RU000354"/>
    </source>
</evidence>
<dbReference type="GO" id="GO:0005615">
    <property type="term" value="C:extracellular space"/>
    <property type="evidence" value="ECO:0007669"/>
    <property type="project" value="TreeGrafter"/>
</dbReference>
<comment type="similarity">
    <text evidence="2 4">Belongs to the TGF-beta family.</text>
</comment>
<name>A0A8W8NHV0_MAGGI</name>
<evidence type="ECO:0000256" key="1">
    <source>
        <dbReference type="ARBA" id="ARBA00004613"/>
    </source>
</evidence>
<organism evidence="6 7">
    <name type="scientific">Magallana gigas</name>
    <name type="common">Pacific oyster</name>
    <name type="synonym">Crassostrea gigas</name>
    <dbReference type="NCBI Taxonomy" id="29159"/>
    <lineage>
        <taxon>Eukaryota</taxon>
        <taxon>Metazoa</taxon>
        <taxon>Spiralia</taxon>
        <taxon>Lophotrochozoa</taxon>
        <taxon>Mollusca</taxon>
        <taxon>Bivalvia</taxon>
        <taxon>Autobranchia</taxon>
        <taxon>Pteriomorphia</taxon>
        <taxon>Ostreida</taxon>
        <taxon>Ostreoidea</taxon>
        <taxon>Ostreidae</taxon>
        <taxon>Magallana</taxon>
    </lineage>
</organism>
<evidence type="ECO:0000313" key="6">
    <source>
        <dbReference type="EnsemblMetazoa" id="G537.4:cds"/>
    </source>
</evidence>
<dbReference type="Gene3D" id="2.10.90.10">
    <property type="entry name" value="Cystine-knot cytokines"/>
    <property type="match status" value="1"/>
</dbReference>
<dbReference type="PANTHER" id="PTHR11848">
    <property type="entry name" value="TGF-BETA FAMILY"/>
    <property type="match status" value="1"/>
</dbReference>
<dbReference type="Pfam" id="PF00019">
    <property type="entry name" value="TGF_beta"/>
    <property type="match status" value="1"/>
</dbReference>
<keyword evidence="4" id="KW-0339">Growth factor</keyword>
<dbReference type="GO" id="GO:0008083">
    <property type="term" value="F:growth factor activity"/>
    <property type="evidence" value="ECO:0007669"/>
    <property type="project" value="UniProtKB-KW"/>
</dbReference>
<evidence type="ECO:0000313" key="7">
    <source>
        <dbReference type="Proteomes" id="UP000005408"/>
    </source>
</evidence>
<dbReference type="PROSITE" id="PS51362">
    <property type="entry name" value="TGF_BETA_2"/>
    <property type="match status" value="1"/>
</dbReference>
<dbReference type="SUPFAM" id="SSF57501">
    <property type="entry name" value="Cystine-knot cytokines"/>
    <property type="match status" value="1"/>
</dbReference>
<dbReference type="Proteomes" id="UP000005408">
    <property type="component" value="Unassembled WGS sequence"/>
</dbReference>
<dbReference type="GO" id="GO:0005125">
    <property type="term" value="F:cytokine activity"/>
    <property type="evidence" value="ECO:0007669"/>
    <property type="project" value="TreeGrafter"/>
</dbReference>
<keyword evidence="7" id="KW-1185">Reference proteome</keyword>
<dbReference type="InterPro" id="IPR029034">
    <property type="entry name" value="Cystine-knot_cytokine"/>
</dbReference>
<dbReference type="CDD" id="cd13756">
    <property type="entry name" value="TGF_beta_BMPs_GDFs"/>
    <property type="match status" value="1"/>
</dbReference>
<dbReference type="InterPro" id="IPR001839">
    <property type="entry name" value="TGF-b_C"/>
</dbReference>
<accession>A0A8W8NHV0</accession>